<evidence type="ECO:0000313" key="3">
    <source>
        <dbReference type="Proteomes" id="UP000800094"/>
    </source>
</evidence>
<dbReference type="Proteomes" id="UP000800094">
    <property type="component" value="Unassembled WGS sequence"/>
</dbReference>
<evidence type="ECO:0000256" key="1">
    <source>
        <dbReference type="SAM" id="MobiDB-lite"/>
    </source>
</evidence>
<dbReference type="EMBL" id="ML987192">
    <property type="protein sequence ID" value="KAF2252564.1"/>
    <property type="molecule type" value="Genomic_DNA"/>
</dbReference>
<dbReference type="AlphaFoldDB" id="A0A6A6IPU1"/>
<feature type="compositionally biased region" description="Polar residues" evidence="1">
    <location>
        <begin position="1"/>
        <end position="10"/>
    </location>
</feature>
<evidence type="ECO:0000313" key="2">
    <source>
        <dbReference type="EMBL" id="KAF2252564.1"/>
    </source>
</evidence>
<feature type="region of interest" description="Disordered" evidence="1">
    <location>
        <begin position="1"/>
        <end position="99"/>
    </location>
</feature>
<feature type="compositionally biased region" description="Low complexity" evidence="1">
    <location>
        <begin position="40"/>
        <end position="53"/>
    </location>
</feature>
<dbReference type="RefSeq" id="XP_033687568.1">
    <property type="nucleotide sequence ID" value="XM_033828508.1"/>
</dbReference>
<name>A0A6A6IPU1_9PLEO</name>
<dbReference type="GeneID" id="54581838"/>
<sequence length="220" mass="24129">METQTQTANDGTIGRSGGFRNTLRRWREKWKRDGKKAPIATPNTRPTTNSSATSPPPPPQPGALFTPTTQTVISSPLDPRNRSPSASPAGTLKKQHLLSRRNTAPANYYATTEQMAAITPINTITTTISAAPSSPKSRRASRVRLSLAKRGSIQLSPSTPNLYDQANRRATCQVVTPVKVERRRADSETLVEEEDVVRRDLPKGDARESIEEMRVAEVTT</sequence>
<reference evidence="2" key="1">
    <citation type="journal article" date="2020" name="Stud. Mycol.">
        <title>101 Dothideomycetes genomes: a test case for predicting lifestyles and emergence of pathogens.</title>
        <authorList>
            <person name="Haridas S."/>
            <person name="Albert R."/>
            <person name="Binder M."/>
            <person name="Bloem J."/>
            <person name="Labutti K."/>
            <person name="Salamov A."/>
            <person name="Andreopoulos B."/>
            <person name="Baker S."/>
            <person name="Barry K."/>
            <person name="Bills G."/>
            <person name="Bluhm B."/>
            <person name="Cannon C."/>
            <person name="Castanera R."/>
            <person name="Culley D."/>
            <person name="Daum C."/>
            <person name="Ezra D."/>
            <person name="Gonzalez J."/>
            <person name="Henrissat B."/>
            <person name="Kuo A."/>
            <person name="Liang C."/>
            <person name="Lipzen A."/>
            <person name="Lutzoni F."/>
            <person name="Magnuson J."/>
            <person name="Mondo S."/>
            <person name="Nolan M."/>
            <person name="Ohm R."/>
            <person name="Pangilinan J."/>
            <person name="Park H.-J."/>
            <person name="Ramirez L."/>
            <person name="Alfaro M."/>
            <person name="Sun H."/>
            <person name="Tritt A."/>
            <person name="Yoshinaga Y."/>
            <person name="Zwiers L.-H."/>
            <person name="Turgeon B."/>
            <person name="Goodwin S."/>
            <person name="Spatafora J."/>
            <person name="Crous P."/>
            <person name="Grigoriev I."/>
        </authorList>
    </citation>
    <scope>NUCLEOTIDE SEQUENCE</scope>
    <source>
        <strain evidence="2">CBS 122368</strain>
    </source>
</reference>
<dbReference type="OrthoDB" id="3801230at2759"/>
<accession>A0A6A6IPU1</accession>
<gene>
    <name evidence="2" type="ORF">BU26DRAFT_517162</name>
</gene>
<protein>
    <submittedName>
        <fullName evidence="2">Uncharacterized protein</fullName>
    </submittedName>
</protein>
<organism evidence="2 3">
    <name type="scientific">Trematosphaeria pertusa</name>
    <dbReference type="NCBI Taxonomy" id="390896"/>
    <lineage>
        <taxon>Eukaryota</taxon>
        <taxon>Fungi</taxon>
        <taxon>Dikarya</taxon>
        <taxon>Ascomycota</taxon>
        <taxon>Pezizomycotina</taxon>
        <taxon>Dothideomycetes</taxon>
        <taxon>Pleosporomycetidae</taxon>
        <taxon>Pleosporales</taxon>
        <taxon>Massarineae</taxon>
        <taxon>Trematosphaeriaceae</taxon>
        <taxon>Trematosphaeria</taxon>
    </lineage>
</organism>
<proteinExistence type="predicted"/>
<keyword evidence="3" id="KW-1185">Reference proteome</keyword>
<feature type="compositionally biased region" description="Basic residues" evidence="1">
    <location>
        <begin position="22"/>
        <end position="34"/>
    </location>
</feature>